<accession>A0A813DKF4</accession>
<dbReference type="GO" id="GO:0016887">
    <property type="term" value="F:ATP hydrolysis activity"/>
    <property type="evidence" value="ECO:0007669"/>
    <property type="project" value="InterPro"/>
</dbReference>
<keyword evidence="2" id="KW-0813">Transport</keyword>
<dbReference type="Pfam" id="PF00005">
    <property type="entry name" value="ABC_tran"/>
    <property type="match status" value="1"/>
</dbReference>
<dbReference type="EMBL" id="CAJNNV010003741">
    <property type="protein sequence ID" value="CAE8589519.1"/>
    <property type="molecule type" value="Genomic_DNA"/>
</dbReference>
<evidence type="ECO:0000256" key="3">
    <source>
        <dbReference type="ARBA" id="ARBA00022692"/>
    </source>
</evidence>
<dbReference type="Proteomes" id="UP000654075">
    <property type="component" value="Unassembled WGS sequence"/>
</dbReference>
<dbReference type="InterPro" id="IPR050835">
    <property type="entry name" value="ABC_transporter_sub-D"/>
</dbReference>
<keyword evidence="5" id="KW-0472">Membrane</keyword>
<evidence type="ECO:0000256" key="5">
    <source>
        <dbReference type="ARBA" id="ARBA00023136"/>
    </source>
</evidence>
<keyword evidence="3" id="KW-0812">Transmembrane</keyword>
<comment type="caution">
    <text evidence="7">The sequence shown here is derived from an EMBL/GenBank/DDBJ whole genome shotgun (WGS) entry which is preliminary data.</text>
</comment>
<evidence type="ECO:0000256" key="1">
    <source>
        <dbReference type="ARBA" id="ARBA00008575"/>
    </source>
</evidence>
<dbReference type="InterPro" id="IPR027417">
    <property type="entry name" value="P-loop_NTPase"/>
</dbReference>
<evidence type="ECO:0000256" key="2">
    <source>
        <dbReference type="ARBA" id="ARBA00022448"/>
    </source>
</evidence>
<evidence type="ECO:0000259" key="6">
    <source>
        <dbReference type="Pfam" id="PF00005"/>
    </source>
</evidence>
<evidence type="ECO:0000313" key="8">
    <source>
        <dbReference type="Proteomes" id="UP000654075"/>
    </source>
</evidence>
<organism evidence="7 8">
    <name type="scientific">Polarella glacialis</name>
    <name type="common">Dinoflagellate</name>
    <dbReference type="NCBI Taxonomy" id="89957"/>
    <lineage>
        <taxon>Eukaryota</taxon>
        <taxon>Sar</taxon>
        <taxon>Alveolata</taxon>
        <taxon>Dinophyceae</taxon>
        <taxon>Suessiales</taxon>
        <taxon>Suessiaceae</taxon>
        <taxon>Polarella</taxon>
    </lineage>
</organism>
<protein>
    <recommendedName>
        <fullName evidence="6">ABC transporter domain-containing protein</fullName>
    </recommendedName>
</protein>
<dbReference type="OrthoDB" id="422637at2759"/>
<comment type="similarity">
    <text evidence="1">Belongs to the ABC transporter superfamily. ABCD family. Peroxisomal fatty acyl CoA transporter (TC 3.A.1.203) subfamily.</text>
</comment>
<keyword evidence="4" id="KW-1133">Transmembrane helix</keyword>
<reference evidence="7" key="1">
    <citation type="submission" date="2021-02" db="EMBL/GenBank/DDBJ databases">
        <authorList>
            <person name="Dougan E. K."/>
            <person name="Rhodes N."/>
            <person name="Thang M."/>
            <person name="Chan C."/>
        </authorList>
    </citation>
    <scope>NUCLEOTIDE SEQUENCE</scope>
</reference>
<dbReference type="InterPro" id="IPR003439">
    <property type="entry name" value="ABC_transporter-like_ATP-bd"/>
</dbReference>
<dbReference type="AlphaFoldDB" id="A0A813DKF4"/>
<dbReference type="Gene3D" id="3.40.50.300">
    <property type="entry name" value="P-loop containing nucleotide triphosphate hydrolases"/>
    <property type="match status" value="1"/>
</dbReference>
<feature type="non-terminal residue" evidence="7">
    <location>
        <position position="1"/>
    </location>
</feature>
<dbReference type="GO" id="GO:0005524">
    <property type="term" value="F:ATP binding"/>
    <property type="evidence" value="ECO:0007669"/>
    <property type="project" value="InterPro"/>
</dbReference>
<dbReference type="SUPFAM" id="SSF52540">
    <property type="entry name" value="P-loop containing nucleoside triphosphate hydrolases"/>
    <property type="match status" value="1"/>
</dbReference>
<dbReference type="PANTHER" id="PTHR11384">
    <property type="entry name" value="ATP-BINDING CASSETTE, SUB-FAMILY D MEMBER"/>
    <property type="match status" value="1"/>
</dbReference>
<feature type="non-terminal residue" evidence="7">
    <location>
        <position position="172"/>
    </location>
</feature>
<evidence type="ECO:0000313" key="7">
    <source>
        <dbReference type="EMBL" id="CAE8589519.1"/>
    </source>
</evidence>
<keyword evidence="8" id="KW-1185">Reference proteome</keyword>
<gene>
    <name evidence="7" type="ORF">PGLA1383_LOCUS8279</name>
</gene>
<sequence length="172" mass="18876">VDSSSEGPKKLLELCSVTLRTPLQAAGVPPRTLLMGVSLKLDPGESLLIAGESGIGKSSLVRAVAGLWRNGAGEIRRPSGLHTFFIAQRPYMCIGSLREQLLYPEAEEPDQNRDEALRAALREVGLEQLLQSPGLDAAQDDDSAPEDLNWWSRLSLGEMQRLSFARLLLRRE</sequence>
<name>A0A813DKF4_POLGL</name>
<feature type="domain" description="ABC transporter" evidence="6">
    <location>
        <begin position="35"/>
        <end position="171"/>
    </location>
</feature>
<evidence type="ECO:0000256" key="4">
    <source>
        <dbReference type="ARBA" id="ARBA00022989"/>
    </source>
</evidence>
<proteinExistence type="inferred from homology"/>
<dbReference type="PANTHER" id="PTHR11384:SF59">
    <property type="entry name" value="LYSOSOMAL COBALAMIN TRANSPORTER ABCD4"/>
    <property type="match status" value="1"/>
</dbReference>